<evidence type="ECO:0000259" key="1">
    <source>
        <dbReference type="SMART" id="SM00646"/>
    </source>
</evidence>
<protein>
    <submittedName>
        <fullName evidence="2">N-acetylmuramoyl-L-alanine amidase</fullName>
    </submittedName>
</protein>
<dbReference type="EMBL" id="DVLX01000091">
    <property type="protein sequence ID" value="HIU00105.1"/>
    <property type="molecule type" value="Genomic_DNA"/>
</dbReference>
<dbReference type="SMART" id="SM00646">
    <property type="entry name" value="Ami_3"/>
    <property type="match status" value="1"/>
</dbReference>
<gene>
    <name evidence="2" type="ORF">IAD12_07605</name>
</gene>
<evidence type="ECO:0000313" key="2">
    <source>
        <dbReference type="EMBL" id="HIU00105.1"/>
    </source>
</evidence>
<proteinExistence type="predicted"/>
<dbReference type="SUPFAM" id="SSF53187">
    <property type="entry name" value="Zn-dependent exopeptidases"/>
    <property type="match status" value="1"/>
</dbReference>
<reference evidence="2" key="2">
    <citation type="journal article" date="2021" name="PeerJ">
        <title>Extensive microbial diversity within the chicken gut microbiome revealed by metagenomics and culture.</title>
        <authorList>
            <person name="Gilroy R."/>
            <person name="Ravi A."/>
            <person name="Getino M."/>
            <person name="Pursley I."/>
            <person name="Horton D.L."/>
            <person name="Alikhan N.F."/>
            <person name="Baker D."/>
            <person name="Gharbi K."/>
            <person name="Hall N."/>
            <person name="Watson M."/>
            <person name="Adriaenssens E.M."/>
            <person name="Foster-Nyarko E."/>
            <person name="Jarju S."/>
            <person name="Secka A."/>
            <person name="Antonio M."/>
            <person name="Oren A."/>
            <person name="Chaudhuri R.R."/>
            <person name="La Ragione R."/>
            <person name="Hildebrand F."/>
            <person name="Pallen M.J."/>
        </authorList>
    </citation>
    <scope>NUCLEOTIDE SEQUENCE</scope>
    <source>
        <strain evidence="2">CHK176-22527</strain>
    </source>
</reference>
<evidence type="ECO:0000313" key="3">
    <source>
        <dbReference type="Proteomes" id="UP000824159"/>
    </source>
</evidence>
<dbReference type="InterPro" id="IPR002508">
    <property type="entry name" value="MurNAc-LAA_cat"/>
</dbReference>
<dbReference type="AlphaFoldDB" id="A0A9D1HEF2"/>
<dbReference type="GO" id="GO:0008745">
    <property type="term" value="F:N-acetylmuramoyl-L-alanine amidase activity"/>
    <property type="evidence" value="ECO:0007669"/>
    <property type="project" value="InterPro"/>
</dbReference>
<accession>A0A9D1HEF2</accession>
<organism evidence="2 3">
    <name type="scientific">Candidatus Allocopromorpha excrementavium</name>
    <dbReference type="NCBI Taxonomy" id="2840741"/>
    <lineage>
        <taxon>Bacteria</taxon>
        <taxon>Bacillati</taxon>
        <taxon>Bacillota</taxon>
        <taxon>Clostridia</taxon>
        <taxon>Eubacteriales</taxon>
        <taxon>Eubacteriaceae</taxon>
        <taxon>Eubacteriaceae incertae sedis</taxon>
        <taxon>Candidatus Allocopromorpha</taxon>
    </lineage>
</organism>
<reference evidence="2" key="1">
    <citation type="submission" date="2020-10" db="EMBL/GenBank/DDBJ databases">
        <authorList>
            <person name="Gilroy R."/>
        </authorList>
    </citation>
    <scope>NUCLEOTIDE SEQUENCE</scope>
    <source>
        <strain evidence="2">CHK176-22527</strain>
    </source>
</reference>
<comment type="caution">
    <text evidence="2">The sequence shown here is derived from an EMBL/GenBank/DDBJ whole genome shotgun (WGS) entry which is preliminary data.</text>
</comment>
<dbReference type="Proteomes" id="UP000824159">
    <property type="component" value="Unassembled WGS sequence"/>
</dbReference>
<feature type="domain" description="MurNAc-LAA" evidence="1">
    <location>
        <begin position="58"/>
        <end position="171"/>
    </location>
</feature>
<dbReference type="Pfam" id="PF01520">
    <property type="entry name" value="Amidase_3"/>
    <property type="match status" value="1"/>
</dbReference>
<dbReference type="GO" id="GO:0009253">
    <property type="term" value="P:peptidoglycan catabolic process"/>
    <property type="evidence" value="ECO:0007669"/>
    <property type="project" value="InterPro"/>
</dbReference>
<name>A0A9D1HEF2_9FIRM</name>
<dbReference type="Gene3D" id="3.40.630.40">
    <property type="entry name" value="Zn-dependent exopeptidases"/>
    <property type="match status" value="1"/>
</dbReference>
<sequence>MPNLFLSPSVQEYNPYVNGLGSEEYYMNLIADAMEPYLVSSGISFTRNDPNDTLTQVIALSNAGNYDFHLALHSNASPADLSGTLCGSDIYYYASSPQGRRAAEIFKENLKAIYPYPDNVETIANTTLAELRLTDAPANLIELAYHDNVQDAAWIVNNINTIARTLVIALCEYFGIPFSESI</sequence>